<dbReference type="InterPro" id="IPR029069">
    <property type="entry name" value="HotDog_dom_sf"/>
</dbReference>
<evidence type="ECO:0000259" key="5">
    <source>
        <dbReference type="Pfam" id="PF13622"/>
    </source>
</evidence>
<evidence type="ECO:0000256" key="1">
    <source>
        <dbReference type="ARBA" id="ARBA00006538"/>
    </source>
</evidence>
<dbReference type="CDD" id="cd03444">
    <property type="entry name" value="Thioesterase_II_repeat1"/>
    <property type="match status" value="1"/>
</dbReference>
<feature type="region of interest" description="Disordered" evidence="3">
    <location>
        <begin position="292"/>
        <end position="311"/>
    </location>
</feature>
<name>A0A3Q9IW86_9MICO</name>
<dbReference type="CDD" id="cd03445">
    <property type="entry name" value="Thioesterase_II_repeat2"/>
    <property type="match status" value="1"/>
</dbReference>
<dbReference type="PANTHER" id="PTHR11066:SF34">
    <property type="entry name" value="ACYL-COENZYME A THIOESTERASE 8"/>
    <property type="match status" value="1"/>
</dbReference>
<evidence type="ECO:0000313" key="6">
    <source>
        <dbReference type="EMBL" id="AZS35723.1"/>
    </source>
</evidence>
<feature type="domain" description="Acyl-CoA thioesterase 2 C-terminal" evidence="4">
    <location>
        <begin position="182"/>
        <end position="285"/>
    </location>
</feature>
<evidence type="ECO:0000259" key="4">
    <source>
        <dbReference type="Pfam" id="PF02551"/>
    </source>
</evidence>
<dbReference type="InterPro" id="IPR042171">
    <property type="entry name" value="Acyl-CoA_hotdog"/>
</dbReference>
<dbReference type="PANTHER" id="PTHR11066">
    <property type="entry name" value="ACYL-COA THIOESTERASE"/>
    <property type="match status" value="1"/>
</dbReference>
<dbReference type="Gene3D" id="2.40.160.210">
    <property type="entry name" value="Acyl-CoA thioesterase, double hotdog domain"/>
    <property type="match status" value="1"/>
</dbReference>
<dbReference type="GO" id="GO:0009062">
    <property type="term" value="P:fatty acid catabolic process"/>
    <property type="evidence" value="ECO:0007669"/>
    <property type="project" value="TreeGrafter"/>
</dbReference>
<dbReference type="Pfam" id="PF13622">
    <property type="entry name" value="4HBT_3"/>
    <property type="match status" value="1"/>
</dbReference>
<gene>
    <name evidence="6" type="primary">tesB_1</name>
    <name evidence="6" type="ORF">CVS47_00320</name>
</gene>
<dbReference type="Pfam" id="PF02551">
    <property type="entry name" value="Acyl_CoA_thio"/>
    <property type="match status" value="1"/>
</dbReference>
<sequence length="311" mass="34209">MSGPTSQRFLDAVRVAEVPSSADGIRSFEAMPQYVPWPKAYGGDTAAQAVAAASLTVEGDRTAHSLHAYFLSPVEIGSPVRIDVRRTRDGRSFSMREISVWQSGKKCLSAAMSFATTPGGDHFPPMASFDVPAPDDLPSSADALDRTADDDATDYWASGRSFDMRHVEPALYDRGDPARARTQSLWVRSFDALPHDVASHPAALTYVCDYTILEAALRLRGLHWRSVGLTTASLDHAMWFHRPLDVSRWFLYTQEALSVQDDRALVRGSFHQDGRLVASVAQEGLVRWNAPTTRHASEQPGSAAHEGRDQR</sequence>
<dbReference type="InterPro" id="IPR049449">
    <property type="entry name" value="TesB_ACOT8-like_N"/>
</dbReference>
<evidence type="ECO:0000313" key="7">
    <source>
        <dbReference type="Proteomes" id="UP000276888"/>
    </source>
</evidence>
<dbReference type="GO" id="GO:0047617">
    <property type="term" value="F:fatty acyl-CoA hydrolase activity"/>
    <property type="evidence" value="ECO:0007669"/>
    <property type="project" value="InterPro"/>
</dbReference>
<dbReference type="GO" id="GO:0006637">
    <property type="term" value="P:acyl-CoA metabolic process"/>
    <property type="evidence" value="ECO:0007669"/>
    <property type="project" value="InterPro"/>
</dbReference>
<dbReference type="RefSeq" id="WP_127094512.1">
    <property type="nucleotide sequence ID" value="NZ_CP031423.1"/>
</dbReference>
<dbReference type="InterPro" id="IPR003703">
    <property type="entry name" value="Acyl_CoA_thio"/>
</dbReference>
<reference evidence="6 7" key="1">
    <citation type="submission" date="2018-08" db="EMBL/GenBank/DDBJ databases">
        <title>Microbacterium lemovicicum sp. nov., a bacterium isolated from a natural uranium-rich soil.</title>
        <authorList>
            <person name="ORTET P."/>
        </authorList>
    </citation>
    <scope>NUCLEOTIDE SEQUENCE [LARGE SCALE GENOMIC DNA]</scope>
    <source>
        <strain evidence="6 7">Viu22</strain>
    </source>
</reference>
<accession>A0A3Q9IW86</accession>
<dbReference type="InterPro" id="IPR025652">
    <property type="entry name" value="TesB_C"/>
</dbReference>
<organism evidence="6 7">
    <name type="scientific">Microbacterium lemovicicum</name>
    <dbReference type="NCBI Taxonomy" id="1072463"/>
    <lineage>
        <taxon>Bacteria</taxon>
        <taxon>Bacillati</taxon>
        <taxon>Actinomycetota</taxon>
        <taxon>Actinomycetes</taxon>
        <taxon>Micrococcales</taxon>
        <taxon>Microbacteriaceae</taxon>
        <taxon>Microbacterium</taxon>
    </lineage>
</organism>
<proteinExistence type="inferred from homology"/>
<feature type="domain" description="Acyl-CoA thioesterase-like N-terminal HotDog" evidence="5">
    <location>
        <begin position="36"/>
        <end position="114"/>
    </location>
</feature>
<protein>
    <submittedName>
        <fullName evidence="6">Acyl-CoA thioesterase 2</fullName>
        <ecNumber evidence="6">3.1.2.-</ecNumber>
    </submittedName>
</protein>
<evidence type="ECO:0000256" key="3">
    <source>
        <dbReference type="SAM" id="MobiDB-lite"/>
    </source>
</evidence>
<dbReference type="AlphaFoldDB" id="A0A3Q9IW86"/>
<dbReference type="OrthoDB" id="9781019at2"/>
<keyword evidence="7" id="KW-1185">Reference proteome</keyword>
<dbReference type="SUPFAM" id="SSF54637">
    <property type="entry name" value="Thioesterase/thiol ester dehydrase-isomerase"/>
    <property type="match status" value="2"/>
</dbReference>
<dbReference type="EMBL" id="CP031423">
    <property type="protein sequence ID" value="AZS35723.1"/>
    <property type="molecule type" value="Genomic_DNA"/>
</dbReference>
<dbReference type="KEGG" id="mlv:CVS47_00320"/>
<evidence type="ECO:0000256" key="2">
    <source>
        <dbReference type="ARBA" id="ARBA00022801"/>
    </source>
</evidence>
<comment type="similarity">
    <text evidence="1">Belongs to the C/M/P thioester hydrolase family.</text>
</comment>
<dbReference type="Proteomes" id="UP000276888">
    <property type="component" value="Chromosome"/>
</dbReference>
<keyword evidence="2 6" id="KW-0378">Hydrolase</keyword>
<dbReference type="EC" id="3.1.2.-" evidence="6"/>